<dbReference type="InterPro" id="IPR027417">
    <property type="entry name" value="P-loop_NTPase"/>
</dbReference>
<dbReference type="GO" id="GO:0007018">
    <property type="term" value="P:microtubule-based movement"/>
    <property type="evidence" value="ECO:0007669"/>
    <property type="project" value="InterPro"/>
</dbReference>
<sequence>MDNPCPNWLADSCWDNITELDKLTNFHGIMTSFEQYPRDWHVWFTSPEPENAPLPGEWENSCNELQRMVIVRSLRSDRVSFCATSFIVNNLGAKFVEPPVLDMKQVVDDSTTRSPLIFVLSPGVDPTSGLLQLAEQCSMAHRFHALSLGQGQAPIATRMIKEGVKEGNWVFLANCHLSLSWMPQLDKLVEQLQVEEPHSDFRLWLSSSPHPDFPISILQVGIKMTTEPPKGLKANMKRLYQLITEPQFARCTKPSKYKKLLFALCFFHSLLIERKKFLMLGWNIVYGFNDSDFE</sequence>
<evidence type="ECO:0000259" key="1">
    <source>
        <dbReference type="Pfam" id="PF03028"/>
    </source>
</evidence>
<dbReference type="InterPro" id="IPR026983">
    <property type="entry name" value="DHC"/>
</dbReference>
<dbReference type="AlphaFoldDB" id="H2XKI5"/>
<dbReference type="Pfam" id="PF03028">
    <property type="entry name" value="Dynein_heavy"/>
    <property type="match status" value="1"/>
</dbReference>
<dbReference type="PANTHER" id="PTHR22878">
    <property type="entry name" value="DYNEIN HEAVY CHAIN 6, AXONEMAL-LIKE-RELATED"/>
    <property type="match status" value="1"/>
</dbReference>
<proteinExistence type="predicted"/>
<dbReference type="GeneTree" id="ENSGT00940000157623"/>
<evidence type="ECO:0008006" key="5">
    <source>
        <dbReference type="Google" id="ProtNLM"/>
    </source>
</evidence>
<dbReference type="GO" id="GO:0051959">
    <property type="term" value="F:dynein light intermediate chain binding"/>
    <property type="evidence" value="ECO:0007669"/>
    <property type="project" value="InterPro"/>
</dbReference>
<evidence type="ECO:0000259" key="2">
    <source>
        <dbReference type="Pfam" id="PF18198"/>
    </source>
</evidence>
<dbReference type="HOGENOM" id="CLU_082601_0_0_1"/>
<dbReference type="OMA" id="LPELIWM"/>
<dbReference type="InterPro" id="IPR041658">
    <property type="entry name" value="AAA_lid_11"/>
</dbReference>
<dbReference type="Gene3D" id="3.40.50.300">
    <property type="entry name" value="P-loop containing nucleotide triphosphate hydrolases"/>
    <property type="match status" value="1"/>
</dbReference>
<dbReference type="GO" id="GO:0030286">
    <property type="term" value="C:dynein complex"/>
    <property type="evidence" value="ECO:0007669"/>
    <property type="project" value="InterPro"/>
</dbReference>
<dbReference type="EMBL" id="EAAA01000192">
    <property type="status" value="NOT_ANNOTATED_CDS"/>
    <property type="molecule type" value="Genomic_DNA"/>
</dbReference>
<evidence type="ECO:0000313" key="3">
    <source>
        <dbReference type="Ensembl" id="ENSCINP00000030167.1"/>
    </source>
</evidence>
<dbReference type="InterPro" id="IPR042219">
    <property type="entry name" value="AAA_lid_11_sf"/>
</dbReference>
<dbReference type="Pfam" id="PF18198">
    <property type="entry name" value="AAA_lid_11"/>
    <property type="match status" value="1"/>
</dbReference>
<dbReference type="STRING" id="7719.ENSCINP00000030167"/>
<organism evidence="3 4">
    <name type="scientific">Ciona intestinalis</name>
    <name type="common">Transparent sea squirt</name>
    <name type="synonym">Ascidia intestinalis</name>
    <dbReference type="NCBI Taxonomy" id="7719"/>
    <lineage>
        <taxon>Eukaryota</taxon>
        <taxon>Metazoa</taxon>
        <taxon>Chordata</taxon>
        <taxon>Tunicata</taxon>
        <taxon>Ascidiacea</taxon>
        <taxon>Phlebobranchia</taxon>
        <taxon>Cionidae</taxon>
        <taxon>Ciona</taxon>
    </lineage>
</organism>
<dbReference type="Ensembl" id="ENSCINT00000031107.1">
    <property type="protein sequence ID" value="ENSCINP00000030167.1"/>
    <property type="gene ID" value="ENSCING00000020351.1"/>
</dbReference>
<dbReference type="FunFam" id="3.40.50.300:FF:004557">
    <property type="entry name" value="Predicted protein"/>
    <property type="match status" value="1"/>
</dbReference>
<dbReference type="Gene3D" id="1.10.8.720">
    <property type="entry name" value="Region D6 of dynein motor"/>
    <property type="match status" value="1"/>
</dbReference>
<reference evidence="3" key="3">
    <citation type="submission" date="2025-08" db="UniProtKB">
        <authorList>
            <consortium name="Ensembl"/>
        </authorList>
    </citation>
    <scope>IDENTIFICATION</scope>
</reference>
<dbReference type="InterPro" id="IPR004273">
    <property type="entry name" value="Dynein_heavy_D6_P-loop"/>
</dbReference>
<dbReference type="Proteomes" id="UP000008144">
    <property type="component" value="Chromosome 1"/>
</dbReference>
<name>H2XKI5_CIOIN</name>
<protein>
    <recommendedName>
        <fullName evidence="5">Dynein heavy chain region D6 P-loop domain-containing protein</fullName>
    </recommendedName>
</protein>
<dbReference type="FunFam" id="3.40.50.300:FF:006175">
    <property type="entry name" value="Uncharacterized protein"/>
    <property type="match status" value="1"/>
</dbReference>
<reference evidence="3" key="4">
    <citation type="submission" date="2025-09" db="UniProtKB">
        <authorList>
            <consortium name="Ensembl"/>
        </authorList>
    </citation>
    <scope>IDENTIFICATION</scope>
</reference>
<dbReference type="GO" id="GO:0008569">
    <property type="term" value="F:minus-end-directed microtubule motor activity"/>
    <property type="evidence" value="ECO:0007669"/>
    <property type="project" value="InterPro"/>
</dbReference>
<accession>H2XKI5</accession>
<feature type="domain" description="Dynein heavy chain AAA lid" evidence="2">
    <location>
        <begin position="257"/>
        <end position="294"/>
    </location>
</feature>
<feature type="domain" description="Dynein heavy chain region D6 P-loop" evidence="1">
    <location>
        <begin position="112"/>
        <end position="225"/>
    </location>
</feature>
<keyword evidence="4" id="KW-1185">Reference proteome</keyword>
<reference evidence="3" key="2">
    <citation type="journal article" date="2008" name="Genome Biol.">
        <title>Improved genome assembly and evidence-based global gene model set for the chordate Ciona intestinalis: new insight into intron and operon populations.</title>
        <authorList>
            <person name="Satou Y."/>
            <person name="Mineta K."/>
            <person name="Ogasawara M."/>
            <person name="Sasakura Y."/>
            <person name="Shoguchi E."/>
            <person name="Ueno K."/>
            <person name="Yamada L."/>
            <person name="Matsumoto J."/>
            <person name="Wasserscheid J."/>
            <person name="Dewar K."/>
            <person name="Wiley G.B."/>
            <person name="Macmil S.L."/>
            <person name="Roe B.A."/>
            <person name="Zeller R.W."/>
            <person name="Hastings K.E."/>
            <person name="Lemaire P."/>
            <person name="Lindquist E."/>
            <person name="Endo T."/>
            <person name="Hotta K."/>
            <person name="Inaba K."/>
        </authorList>
    </citation>
    <scope>NUCLEOTIDE SEQUENCE [LARGE SCALE GENOMIC DNA]</scope>
    <source>
        <strain evidence="3">wild type</strain>
    </source>
</reference>
<dbReference type="PANTHER" id="PTHR22878:SF70">
    <property type="entry name" value="DYNEIN HEAVY CHAIN 2, AXONEMAL"/>
    <property type="match status" value="1"/>
</dbReference>
<evidence type="ECO:0000313" key="4">
    <source>
        <dbReference type="Proteomes" id="UP000008144"/>
    </source>
</evidence>
<reference evidence="4" key="1">
    <citation type="journal article" date="2002" name="Science">
        <title>The draft genome of Ciona intestinalis: insights into chordate and vertebrate origins.</title>
        <authorList>
            <person name="Dehal P."/>
            <person name="Satou Y."/>
            <person name="Campbell R.K."/>
            <person name="Chapman J."/>
            <person name="Degnan B."/>
            <person name="De Tomaso A."/>
            <person name="Davidson B."/>
            <person name="Di Gregorio A."/>
            <person name="Gelpke M."/>
            <person name="Goodstein D.M."/>
            <person name="Harafuji N."/>
            <person name="Hastings K.E."/>
            <person name="Ho I."/>
            <person name="Hotta K."/>
            <person name="Huang W."/>
            <person name="Kawashima T."/>
            <person name="Lemaire P."/>
            <person name="Martinez D."/>
            <person name="Meinertzhagen I.A."/>
            <person name="Necula S."/>
            <person name="Nonaka M."/>
            <person name="Putnam N."/>
            <person name="Rash S."/>
            <person name="Saiga H."/>
            <person name="Satake M."/>
            <person name="Terry A."/>
            <person name="Yamada L."/>
            <person name="Wang H.G."/>
            <person name="Awazu S."/>
            <person name="Azumi K."/>
            <person name="Boore J."/>
            <person name="Branno M."/>
            <person name="Chin-Bow S."/>
            <person name="DeSantis R."/>
            <person name="Doyle S."/>
            <person name="Francino P."/>
            <person name="Keys D.N."/>
            <person name="Haga S."/>
            <person name="Hayashi H."/>
            <person name="Hino K."/>
            <person name="Imai K.S."/>
            <person name="Inaba K."/>
            <person name="Kano S."/>
            <person name="Kobayashi K."/>
            <person name="Kobayashi M."/>
            <person name="Lee B.I."/>
            <person name="Makabe K.W."/>
            <person name="Manohar C."/>
            <person name="Matassi G."/>
            <person name="Medina M."/>
            <person name="Mochizuki Y."/>
            <person name="Mount S."/>
            <person name="Morishita T."/>
            <person name="Miura S."/>
            <person name="Nakayama A."/>
            <person name="Nishizaka S."/>
            <person name="Nomoto H."/>
            <person name="Ohta F."/>
            <person name="Oishi K."/>
            <person name="Rigoutsos I."/>
            <person name="Sano M."/>
            <person name="Sasaki A."/>
            <person name="Sasakura Y."/>
            <person name="Shoguchi E."/>
            <person name="Shin-i T."/>
            <person name="Spagnuolo A."/>
            <person name="Stainier D."/>
            <person name="Suzuki M.M."/>
            <person name="Tassy O."/>
            <person name="Takatori N."/>
            <person name="Tokuoka M."/>
            <person name="Yagi K."/>
            <person name="Yoshizaki F."/>
            <person name="Wada S."/>
            <person name="Zhang C."/>
            <person name="Hyatt P.D."/>
            <person name="Larimer F."/>
            <person name="Detter C."/>
            <person name="Doggett N."/>
            <person name="Glavina T."/>
            <person name="Hawkins T."/>
            <person name="Richardson P."/>
            <person name="Lucas S."/>
            <person name="Kohara Y."/>
            <person name="Levine M."/>
            <person name="Satoh N."/>
            <person name="Rokhsar D.S."/>
        </authorList>
    </citation>
    <scope>NUCLEOTIDE SEQUENCE [LARGE SCALE GENOMIC DNA]</scope>
</reference>
<dbReference type="InParanoid" id="H2XKI5"/>
<dbReference type="GO" id="GO:0045505">
    <property type="term" value="F:dynein intermediate chain binding"/>
    <property type="evidence" value="ECO:0007669"/>
    <property type="project" value="InterPro"/>
</dbReference>